<dbReference type="GeneID" id="6449963"/>
<proteinExistence type="predicted"/>
<dbReference type="RefSeq" id="YP_002003850.1">
    <property type="nucleotide sequence ID" value="NC_011044.1"/>
</dbReference>
<gene>
    <name evidence="1" type="ORF">Nigel_11</name>
</gene>
<evidence type="ECO:0000313" key="2">
    <source>
        <dbReference type="Proteomes" id="UP000000620"/>
    </source>
</evidence>
<reference evidence="1 2" key="1">
    <citation type="submission" date="2008-05" db="EMBL/GenBank/DDBJ databases">
        <authorList>
            <person name="Scanlon M.A."/>
            <person name="Jacobs-Sera D."/>
            <person name="Hendrix R.W."/>
            <person name="Hatfull G.H."/>
        </authorList>
    </citation>
    <scope>NUCLEOTIDE SEQUENCE [LARGE SCALE GENOMIC DNA]</scope>
</reference>
<protein>
    <submittedName>
        <fullName evidence="1">Major capsid pentamer protein</fullName>
    </submittedName>
</protein>
<organism evidence="1 2">
    <name type="scientific">Mycobacterium phage Nigel</name>
    <dbReference type="NCBI Taxonomy" id="543152"/>
    <lineage>
        <taxon>Viruses</taxon>
        <taxon>Duplodnaviria</taxon>
        <taxon>Heunggongvirae</taxon>
        <taxon>Uroviricota</taxon>
        <taxon>Caudoviricetes</taxon>
        <taxon>Bclasvirinae</taxon>
        <taxon>Coopervirus</taxon>
        <taxon>Coopervirus nigel</taxon>
    </lineage>
</organism>
<accession>B3VLU0</accession>
<dbReference type="EMBL" id="EU770221">
    <property type="protein sequence ID" value="ACF05014.1"/>
    <property type="molecule type" value="Genomic_DNA"/>
</dbReference>
<dbReference type="Proteomes" id="UP000000620">
    <property type="component" value="Segment"/>
</dbReference>
<dbReference type="KEGG" id="vg:6449963"/>
<keyword evidence="2" id="KW-1185">Reference proteome</keyword>
<dbReference type="OrthoDB" id="6600at10239"/>
<name>B3VLU0_9CAUD</name>
<sequence>MTAPVDVIDVVHFTPPPLNPTTYGLYGAVGTWQTDPDNRWHHGVEFRSGGNYGGEGSFGIWNAPWCGTPDPADQLKTGERPDNLDPFYPVTVWAYDECDLTAPSRAEVEARAAQVLRLEEQVAVEREFAARLLLDAADLETPIPTAASLALAVGALEGAAALTNTQVYFHVGAQWVSQDPTGALFKKSGTTWTSPLGNIWVVGGGYVDGLEDTIVATSQPYGWRDEATVRTAIDEKHNLFAAVAERSVLVGYEAVIAAVTITPAP</sequence>
<evidence type="ECO:0000313" key="1">
    <source>
        <dbReference type="EMBL" id="ACF05014.1"/>
    </source>
</evidence>